<dbReference type="AlphaFoldDB" id="K0RN96"/>
<keyword evidence="3" id="KW-1185">Reference proteome</keyword>
<dbReference type="Proteomes" id="UP000266841">
    <property type="component" value="Unassembled WGS sequence"/>
</dbReference>
<organism evidence="2 3">
    <name type="scientific">Thalassiosira oceanica</name>
    <name type="common">Marine diatom</name>
    <dbReference type="NCBI Taxonomy" id="159749"/>
    <lineage>
        <taxon>Eukaryota</taxon>
        <taxon>Sar</taxon>
        <taxon>Stramenopiles</taxon>
        <taxon>Ochrophyta</taxon>
        <taxon>Bacillariophyta</taxon>
        <taxon>Coscinodiscophyceae</taxon>
        <taxon>Thalassiosirophycidae</taxon>
        <taxon>Thalassiosirales</taxon>
        <taxon>Thalassiosiraceae</taxon>
        <taxon>Thalassiosira</taxon>
    </lineage>
</organism>
<gene>
    <name evidence="2" type="ORF">THAOC_33011</name>
</gene>
<evidence type="ECO:0000256" key="1">
    <source>
        <dbReference type="SAM" id="MobiDB-lite"/>
    </source>
</evidence>
<evidence type="ECO:0000313" key="2">
    <source>
        <dbReference type="EMBL" id="EJK48212.1"/>
    </source>
</evidence>
<proteinExistence type="predicted"/>
<accession>K0RN96</accession>
<feature type="non-terminal residue" evidence="2">
    <location>
        <position position="1"/>
    </location>
</feature>
<sequence>PRPSGGAGSADADTGGARRPGQEREGGVGPYRREDPAPGGDDGEGGGGATSVTERRAWLSGAFGGGDTAGGRVHRGRPPPGEGGGGRADVRSVGSRRADVRRAPGDGVRRGGEGVGGRPGRVAEGCVLPVD</sequence>
<reference evidence="2 3" key="1">
    <citation type="journal article" date="2012" name="Genome Biol.">
        <title>Genome and low-iron response of an oceanic diatom adapted to chronic iron limitation.</title>
        <authorList>
            <person name="Lommer M."/>
            <person name="Specht M."/>
            <person name="Roy A.S."/>
            <person name="Kraemer L."/>
            <person name="Andreson R."/>
            <person name="Gutowska M.A."/>
            <person name="Wolf J."/>
            <person name="Bergner S.V."/>
            <person name="Schilhabel M.B."/>
            <person name="Klostermeier U.C."/>
            <person name="Beiko R.G."/>
            <person name="Rosenstiel P."/>
            <person name="Hippler M."/>
            <person name="Laroche J."/>
        </authorList>
    </citation>
    <scope>NUCLEOTIDE SEQUENCE [LARGE SCALE GENOMIC DNA]</scope>
    <source>
        <strain evidence="2 3">CCMP1005</strain>
    </source>
</reference>
<feature type="compositionally biased region" description="Basic and acidic residues" evidence="1">
    <location>
        <begin position="20"/>
        <end position="36"/>
    </location>
</feature>
<feature type="compositionally biased region" description="Basic and acidic residues" evidence="1">
    <location>
        <begin position="96"/>
        <end position="112"/>
    </location>
</feature>
<comment type="caution">
    <text evidence="2">The sequence shown here is derived from an EMBL/GenBank/DDBJ whole genome shotgun (WGS) entry which is preliminary data.</text>
</comment>
<protein>
    <submittedName>
        <fullName evidence="2">Uncharacterized protein</fullName>
    </submittedName>
</protein>
<feature type="region of interest" description="Disordered" evidence="1">
    <location>
        <begin position="1"/>
        <end position="131"/>
    </location>
</feature>
<dbReference type="EMBL" id="AGNL01046139">
    <property type="protein sequence ID" value="EJK48212.1"/>
    <property type="molecule type" value="Genomic_DNA"/>
</dbReference>
<evidence type="ECO:0000313" key="3">
    <source>
        <dbReference type="Proteomes" id="UP000266841"/>
    </source>
</evidence>
<name>K0RN96_THAOC</name>